<comment type="similarity">
    <text evidence="2">Belongs to the dihydrofolate reductase family.</text>
</comment>
<evidence type="ECO:0000313" key="10">
    <source>
        <dbReference type="Proteomes" id="UP000830375"/>
    </source>
</evidence>
<evidence type="ECO:0000256" key="4">
    <source>
        <dbReference type="ARBA" id="ARBA00022857"/>
    </source>
</evidence>
<evidence type="ECO:0000256" key="7">
    <source>
        <dbReference type="SAM" id="MobiDB-lite"/>
    </source>
</evidence>
<proteinExistence type="inferred from homology"/>
<dbReference type="CDD" id="cd00209">
    <property type="entry name" value="DHFR"/>
    <property type="match status" value="1"/>
</dbReference>
<evidence type="ECO:0000256" key="6">
    <source>
        <dbReference type="ARBA" id="ARBA00048873"/>
    </source>
</evidence>
<dbReference type="EMBL" id="JACTAM010000005">
    <property type="protein sequence ID" value="KAI2664754.1"/>
    <property type="molecule type" value="Genomic_DNA"/>
</dbReference>
<feature type="region of interest" description="Disordered" evidence="7">
    <location>
        <begin position="329"/>
        <end position="354"/>
    </location>
</feature>
<comment type="caution">
    <text evidence="9">The sequence shown here is derived from an EMBL/GenBank/DDBJ whole genome shotgun (WGS) entry which is preliminary data.</text>
</comment>
<dbReference type="InterPro" id="IPR001796">
    <property type="entry name" value="DHFR_dom"/>
</dbReference>
<evidence type="ECO:0000256" key="2">
    <source>
        <dbReference type="ARBA" id="ARBA00009539"/>
    </source>
</evidence>
<keyword evidence="10" id="KW-1185">Reference proteome</keyword>
<dbReference type="PANTHER" id="PTHR48069">
    <property type="entry name" value="DIHYDROFOLATE REDUCTASE"/>
    <property type="match status" value="1"/>
</dbReference>
<dbReference type="InterPro" id="IPR024072">
    <property type="entry name" value="DHFR-like_dom_sf"/>
</dbReference>
<sequence>MPLFRQLEPPLVRERQRKKKHKNEWTEDEDKPSTLIGLCLQSLAENMKEMWVKDYAQKYMDQYFFRYVMGPFSSLPGDLLDELLCILSSRNLLTRAALHLLLLPQLSCLSLTSACNLVNANLCSLIQIRCQNLQSLDLSGSQNISVSVLCELLGCQTRLRSLSLAGTQCDQKVVSVVSRQCPKLKHLDVSRCLHLTPAGLLPLVYQVPLVKNANILSSLLALDIGLAENDSDAVAAVAFLLLSLPSLQRLAIEGLGQACVLIQNKQFEVTEEFSSREGVPLLKDMWAKHTQEDHLKDSSLLSADGEESFTLEGKIDDCLSLEECQMEASNSTDINERTSGEGCEKDGGRSKDSVTTSLRDVQGLSLDTLEAVGSVCPELRVLSLDCLQSSADDNVDSFEQATVLARGLGRFSGQLRCLSLQFAGLLSELVPALQAAGSHLLSLTLEGIKADGHTPLLELIRACPRLTSLSVHLDPPRNNLDGNDDEEDDEDEGLLANLPCIPHLRSLTLNFSLDERQMKPALCWGSLKRVLWALLKGASLLQRLSLIAVPCRLDRVFNLVLNHPAKPLGALESPALHCLRSVSLNRSDINMETVVHIVNACKKNVVLMGRKTWFSIPVANRPLKNRINIVLSRELKTAPEGAHYLASDFSSALHLLDSSELEKQVDQVWIIGGSALYKEVMESSGPRRLFVTRVLKQFDCDTFIPDINTDKYKLLPEFPGVPTDLQEENGVQYVFEVYESTNH</sequence>
<feature type="compositionally biased region" description="Basic and acidic residues" evidence="7">
    <location>
        <begin position="334"/>
        <end position="352"/>
    </location>
</feature>
<evidence type="ECO:0000313" key="9">
    <source>
        <dbReference type="EMBL" id="KAI2664754.1"/>
    </source>
</evidence>
<dbReference type="SUPFAM" id="SSF53597">
    <property type="entry name" value="Dihydrofolate reductase-like"/>
    <property type="match status" value="1"/>
</dbReference>
<dbReference type="Gene3D" id="3.40.430.10">
    <property type="entry name" value="Dihydrofolate Reductase, subunit A"/>
    <property type="match status" value="1"/>
</dbReference>
<dbReference type="InterPro" id="IPR006553">
    <property type="entry name" value="Leu-rich_rpt_Cys-con_subtyp"/>
</dbReference>
<dbReference type="PANTHER" id="PTHR48069:SF6">
    <property type="entry name" value="DIHYDROFOLATE REDUCTASE"/>
    <property type="match status" value="1"/>
</dbReference>
<protein>
    <recommendedName>
        <fullName evidence="3">dihydrofolate reductase</fullName>
        <ecNumber evidence="3">1.5.1.3</ecNumber>
    </recommendedName>
</protein>
<dbReference type="PRINTS" id="PR00070">
    <property type="entry name" value="DHFR"/>
</dbReference>
<evidence type="ECO:0000256" key="5">
    <source>
        <dbReference type="ARBA" id="ARBA00023002"/>
    </source>
</evidence>
<comment type="pathway">
    <text evidence="1">Cofactor biosynthesis; tetrahydrofolate biosynthesis; 5,6,7,8-tetrahydrofolate from 7,8-dihydrofolate: step 1/1.</text>
</comment>
<dbReference type="PROSITE" id="PS51330">
    <property type="entry name" value="DHFR_2"/>
    <property type="match status" value="1"/>
</dbReference>
<dbReference type="InterPro" id="IPR032675">
    <property type="entry name" value="LRR_dom_sf"/>
</dbReference>
<dbReference type="InterPro" id="IPR012259">
    <property type="entry name" value="DHFR"/>
</dbReference>
<keyword evidence="4" id="KW-0521">NADP</keyword>
<dbReference type="EC" id="1.5.1.3" evidence="3"/>
<evidence type="ECO:0000259" key="8">
    <source>
        <dbReference type="PROSITE" id="PS51330"/>
    </source>
</evidence>
<dbReference type="SUPFAM" id="SSF52047">
    <property type="entry name" value="RNI-like"/>
    <property type="match status" value="2"/>
</dbReference>
<feature type="domain" description="DHFR" evidence="8">
    <location>
        <begin position="602"/>
        <end position="740"/>
    </location>
</feature>
<dbReference type="SMART" id="SM00367">
    <property type="entry name" value="LRR_CC"/>
    <property type="match status" value="2"/>
</dbReference>
<accession>A0ABQ8MPM4</accession>
<gene>
    <name evidence="9" type="ORF">H4Q32_003037</name>
</gene>
<evidence type="ECO:0000256" key="3">
    <source>
        <dbReference type="ARBA" id="ARBA00012856"/>
    </source>
</evidence>
<evidence type="ECO:0000256" key="1">
    <source>
        <dbReference type="ARBA" id="ARBA00004903"/>
    </source>
</evidence>
<name>A0ABQ8MPM4_LABRO</name>
<dbReference type="Gene3D" id="3.80.10.10">
    <property type="entry name" value="Ribonuclease Inhibitor"/>
    <property type="match status" value="1"/>
</dbReference>
<keyword evidence="5" id="KW-0560">Oxidoreductase</keyword>
<dbReference type="Pfam" id="PF00186">
    <property type="entry name" value="DHFR_1"/>
    <property type="match status" value="1"/>
</dbReference>
<reference evidence="9 10" key="1">
    <citation type="submission" date="2022-01" db="EMBL/GenBank/DDBJ databases">
        <title>A high-quality chromosome-level genome assembly of rohu carp, Labeo rohita.</title>
        <authorList>
            <person name="Arick M.A. II"/>
            <person name="Hsu C.-Y."/>
            <person name="Magbanua Z."/>
            <person name="Pechanova O."/>
            <person name="Grover C."/>
            <person name="Miller E."/>
            <person name="Thrash A."/>
            <person name="Ezzel L."/>
            <person name="Alam S."/>
            <person name="Benzie J."/>
            <person name="Hamilton M."/>
            <person name="Karsi A."/>
            <person name="Lawrence M.L."/>
            <person name="Peterson D.G."/>
        </authorList>
    </citation>
    <scope>NUCLEOTIDE SEQUENCE [LARGE SCALE GENOMIC DNA]</scope>
    <source>
        <strain evidence="10">BAU-BD-2019</strain>
        <tissue evidence="9">Blood</tissue>
    </source>
</reference>
<comment type="catalytic activity">
    <reaction evidence="6">
        <text>(6S)-5,6,7,8-tetrahydrofolate + NADP(+) = 7,8-dihydrofolate + NADPH + H(+)</text>
        <dbReference type="Rhea" id="RHEA:15009"/>
        <dbReference type="ChEBI" id="CHEBI:15378"/>
        <dbReference type="ChEBI" id="CHEBI:57451"/>
        <dbReference type="ChEBI" id="CHEBI:57453"/>
        <dbReference type="ChEBI" id="CHEBI:57783"/>
        <dbReference type="ChEBI" id="CHEBI:58349"/>
        <dbReference type="EC" id="1.5.1.3"/>
    </reaction>
</comment>
<dbReference type="Proteomes" id="UP000830375">
    <property type="component" value="Unassembled WGS sequence"/>
</dbReference>
<organism evidence="9 10">
    <name type="scientific">Labeo rohita</name>
    <name type="common">Indian major carp</name>
    <name type="synonym">Cyprinus rohita</name>
    <dbReference type="NCBI Taxonomy" id="84645"/>
    <lineage>
        <taxon>Eukaryota</taxon>
        <taxon>Metazoa</taxon>
        <taxon>Chordata</taxon>
        <taxon>Craniata</taxon>
        <taxon>Vertebrata</taxon>
        <taxon>Euteleostomi</taxon>
        <taxon>Actinopterygii</taxon>
        <taxon>Neopterygii</taxon>
        <taxon>Teleostei</taxon>
        <taxon>Ostariophysi</taxon>
        <taxon>Cypriniformes</taxon>
        <taxon>Cyprinidae</taxon>
        <taxon>Labeoninae</taxon>
        <taxon>Labeonini</taxon>
        <taxon>Labeo</taxon>
    </lineage>
</organism>